<evidence type="ECO:0000259" key="6">
    <source>
        <dbReference type="Pfam" id="PF04991"/>
    </source>
</evidence>
<dbReference type="OrthoDB" id="444255at2759"/>
<evidence type="ECO:0000256" key="3">
    <source>
        <dbReference type="ARBA" id="ARBA00022989"/>
    </source>
</evidence>
<dbReference type="EMBL" id="FQNF01000060">
    <property type="protein sequence ID" value="SGZ40690.1"/>
    <property type="molecule type" value="Genomic_DNA"/>
</dbReference>
<evidence type="ECO:0000256" key="2">
    <source>
        <dbReference type="ARBA" id="ARBA00022692"/>
    </source>
</evidence>
<evidence type="ECO:0000313" key="8">
    <source>
        <dbReference type="Proteomes" id="UP000183365"/>
    </source>
</evidence>
<dbReference type="AlphaFoldDB" id="A0A1L0B2R3"/>
<keyword evidence="3 5" id="KW-1133">Transmembrane helix</keyword>
<reference evidence="8" key="1">
    <citation type="submission" date="2016-11" db="EMBL/GenBank/DDBJ databases">
        <authorList>
            <person name="Guldener U."/>
        </authorList>
    </citation>
    <scope>NUCLEOTIDE SEQUENCE [LARGE SCALE GENOMIC DNA]</scope>
</reference>
<dbReference type="VEuPathDB" id="FungiDB:HGUI_02890"/>
<dbReference type="Proteomes" id="UP000183365">
    <property type="component" value="Unassembled WGS sequence"/>
</dbReference>
<keyword evidence="4 5" id="KW-0472">Membrane</keyword>
<keyword evidence="8" id="KW-1185">Reference proteome</keyword>
<comment type="subcellular location">
    <subcellularLocation>
        <location evidence="1">Membrane</location>
        <topology evidence="1">Single-pass membrane protein</topology>
    </subcellularLocation>
</comment>
<evidence type="ECO:0000256" key="5">
    <source>
        <dbReference type="SAM" id="Phobius"/>
    </source>
</evidence>
<proteinExistence type="predicted"/>
<organism evidence="7 8">
    <name type="scientific">Hanseniaspora guilliermondii</name>
    <dbReference type="NCBI Taxonomy" id="56406"/>
    <lineage>
        <taxon>Eukaryota</taxon>
        <taxon>Fungi</taxon>
        <taxon>Dikarya</taxon>
        <taxon>Ascomycota</taxon>
        <taxon>Saccharomycotina</taxon>
        <taxon>Saccharomycetes</taxon>
        <taxon>Saccharomycodales</taxon>
        <taxon>Saccharomycodaceae</taxon>
        <taxon>Hanseniaspora</taxon>
    </lineage>
</organism>
<gene>
    <name evidence="7" type="ORF">HGUI_02890</name>
</gene>
<sequence length="735" mass="86508">MGKLKVLLSRKPKLIIYINIIALLSLFAYIMKVNIYNSNSIITVESHLSKIYKTDYSALLKKLDINDNIYSSFDIIDDYMTGNSQKYYDSPDLKPKKKVAYDRKKVVATKFGSQKYITALNKKTTHSSAKNLYYLLKFYLWCLANNINYPVLPINVNEWQNNDSINPSIFSFTSEKNCKCFDQDNNSDLDYREQKESIYCKKKQSEKYLQSDHSFNPEVSMFLFKNNLDINYLTVRIKNTNKPVTENLASFLNEEDSFYHSKLEKSDTMYYPIAEIINEIKIYNSINEPLPTFDDKKIKESDGYLIEEDFTWDMGIKMNKYKPVINLKSSNELDMISQKKINSVWQSYHRISISLKQMIAKKYFYEVAIKSKIEDVWRSGTHYDWRFFKGLKPLSDRNEILNDLFDAWSTFTKKDNVTSWLSHGNLLSWMWTGGQFLWDKDLDMQLPISHLSFLAENYNNTLFMYMTFKNELKMYYLDINPSYASIYHGSEGKNSIDGRFIDVQSGLYIDLTAVSYKQAELETVPSDRNALKELHNLKWVKNLELKMKPRDSLDTNTQVDSKTVLLGDKNYHFYKSLDTLIPLRKVKYGYLESETYIPHDMINILNEEYPSGLLKSEYNDYNFDLSYHGWVKKCETSSEKAVHRNCEGLSDEQFDLTKKGWYNHYSREREFCSDIQESETLYCQWFAALNKDTVNKNDDMSMFFGNLHRYISGKSKTKQIDENLKMISEIYTTNN</sequence>
<dbReference type="InterPro" id="IPR009644">
    <property type="entry name" value="FKTN/MNN4/W02B3.4-1"/>
</dbReference>
<dbReference type="InterPro" id="IPR007074">
    <property type="entry name" value="LicD/FKTN/FKRP_NTP_transf"/>
</dbReference>
<dbReference type="PANTHER" id="PTHR15407:SF28">
    <property type="entry name" value="RIBITOL-5-PHOSPHATE TRANSFERASE FKTN"/>
    <property type="match status" value="1"/>
</dbReference>
<keyword evidence="2 5" id="KW-0812">Transmembrane</keyword>
<dbReference type="GO" id="GO:0016020">
    <property type="term" value="C:membrane"/>
    <property type="evidence" value="ECO:0007669"/>
    <property type="project" value="UniProtKB-SubCell"/>
</dbReference>
<dbReference type="Pfam" id="PF04991">
    <property type="entry name" value="LicD"/>
    <property type="match status" value="1"/>
</dbReference>
<name>A0A1L0B2R3_9ASCO</name>
<feature type="transmembrane region" description="Helical" evidence="5">
    <location>
        <begin position="12"/>
        <end position="31"/>
    </location>
</feature>
<evidence type="ECO:0000256" key="4">
    <source>
        <dbReference type="ARBA" id="ARBA00023136"/>
    </source>
</evidence>
<feature type="domain" description="LicD/FKTN/FKRP nucleotidyltransferase" evidence="6">
    <location>
        <begin position="412"/>
        <end position="520"/>
    </location>
</feature>
<dbReference type="PANTHER" id="PTHR15407">
    <property type="entry name" value="FUKUTIN-RELATED"/>
    <property type="match status" value="1"/>
</dbReference>
<evidence type="ECO:0000256" key="1">
    <source>
        <dbReference type="ARBA" id="ARBA00004167"/>
    </source>
</evidence>
<protein>
    <recommendedName>
        <fullName evidence="6">LicD/FKTN/FKRP nucleotidyltransferase domain-containing protein</fullName>
    </recommendedName>
</protein>
<accession>A0A1L0B2R3</accession>
<evidence type="ECO:0000313" key="7">
    <source>
        <dbReference type="EMBL" id="SGZ40690.1"/>
    </source>
</evidence>
<dbReference type="GO" id="GO:0009100">
    <property type="term" value="P:glycoprotein metabolic process"/>
    <property type="evidence" value="ECO:0007669"/>
    <property type="project" value="UniProtKB-ARBA"/>
</dbReference>